<name>A0ABV5ZLA6_9BACT</name>
<dbReference type="EMBL" id="JBHLZF010000002">
    <property type="protein sequence ID" value="MFB9898150.1"/>
    <property type="molecule type" value="Genomic_DNA"/>
</dbReference>
<dbReference type="Proteomes" id="UP001589688">
    <property type="component" value="Unassembled WGS sequence"/>
</dbReference>
<accession>A0ABV5ZLA6</accession>
<proteinExistence type="predicted"/>
<feature type="signal peptide" evidence="1">
    <location>
        <begin position="1"/>
        <end position="24"/>
    </location>
</feature>
<evidence type="ECO:0000313" key="2">
    <source>
        <dbReference type="EMBL" id="MFB9898150.1"/>
    </source>
</evidence>
<evidence type="ECO:0000256" key="1">
    <source>
        <dbReference type="SAM" id="SignalP"/>
    </source>
</evidence>
<evidence type="ECO:0000313" key="3">
    <source>
        <dbReference type="Proteomes" id="UP001589688"/>
    </source>
</evidence>
<dbReference type="RefSeq" id="WP_027952538.1">
    <property type="nucleotide sequence ID" value="NZ_JADU01000021.1"/>
</dbReference>
<protein>
    <recommendedName>
        <fullName evidence="4">DUF5723 domain-containing protein</fullName>
    </recommendedName>
</protein>
<comment type="caution">
    <text evidence="2">The sequence shown here is derived from an EMBL/GenBank/DDBJ whole genome shotgun (WGS) entry which is preliminary data.</text>
</comment>
<reference evidence="2 3" key="1">
    <citation type="submission" date="2024-09" db="EMBL/GenBank/DDBJ databases">
        <authorList>
            <person name="Sun Q."/>
            <person name="Mori K."/>
        </authorList>
    </citation>
    <scope>NUCLEOTIDE SEQUENCE [LARGE SCALE GENOMIC DNA]</scope>
    <source>
        <strain evidence="2 3">ATCC 51272</strain>
    </source>
</reference>
<sequence>MKATLSHTCLLALTLGLLPTAAQAQDIAQIAKSDPLIITGSVGTRNTYYHSSAGNSYTSPLSNTVYANLNISIYGFSMPFSLYYSNDNLDFNYPHLSFNMSPSYKNWTAHIGRSSMAYSPYVMNMSFNGVGLEYNSDRFRAGAFYGTLRSAVNDDPTLPAARRPQYKRVGWGMKVGYGTARNYLDLYLLRVNDRPSSIDERWRQSVSPQENLVVGLKGCASFGHWLSLTANAAASAFSTDTEAKRLESSEATRFDKIFDVRYSSLMRFAGDVNLNLTLPRFSTSVFYRMVQPDYTSLGTYYMTNNYHSLGVNMSTSLFNKVSLSGTFSGQEDNLTNKQLYTTRGFVYSANASTSIGGFMNLSLGYNGYLQNQGDGTARVNDTTRVHRIMHSFNFMPSFNFSTPSLSHSVSLTASLVKNKDLNKFAKGDTDIQTLALGLSYGLEVEPWEMDFSAALSHQLSKSTISRYTSDIASLSASRSFLKEKNLSVSATGSLCYNEVRHASKSLSMGFDAAVSYTLSKVHVFSISGGVNKYGDVNISQTRSHLDDTDVSVSFSYAYTFTLLEMKRKANKQKN</sequence>
<keyword evidence="1" id="KW-0732">Signal</keyword>
<gene>
    <name evidence="2" type="ORF">ACFFK8_10205</name>
</gene>
<evidence type="ECO:0008006" key="4">
    <source>
        <dbReference type="Google" id="ProtNLM"/>
    </source>
</evidence>
<feature type="chain" id="PRO_5046633565" description="DUF5723 domain-containing protein" evidence="1">
    <location>
        <begin position="25"/>
        <end position="574"/>
    </location>
</feature>
<keyword evidence="3" id="KW-1185">Reference proteome</keyword>
<organism evidence="2 3">
    <name type="scientific">Hallella seregens ATCC 51272</name>
    <dbReference type="NCBI Taxonomy" id="1336250"/>
    <lineage>
        <taxon>Bacteria</taxon>
        <taxon>Pseudomonadati</taxon>
        <taxon>Bacteroidota</taxon>
        <taxon>Bacteroidia</taxon>
        <taxon>Bacteroidales</taxon>
        <taxon>Prevotellaceae</taxon>
        <taxon>Hallella</taxon>
    </lineage>
</organism>